<reference evidence="7" key="2">
    <citation type="journal article" date="2019" name="Int. J. Syst. Evol. Microbiol.">
        <title>The Global Catalogue of Microorganisms (GCM) 10K type strain sequencing project: providing services to taxonomists for standard genome sequencing and annotation.</title>
        <authorList>
            <consortium name="The Broad Institute Genomics Platform"/>
            <consortium name="The Broad Institute Genome Sequencing Center for Infectious Disease"/>
            <person name="Wu L."/>
            <person name="Ma J."/>
        </authorList>
    </citation>
    <scope>NUCLEOTIDE SEQUENCE [LARGE SCALE GENOMIC DNA]</scope>
    <source>
        <strain evidence="7">CGMCC 1.18437</strain>
    </source>
</reference>
<keyword evidence="2" id="KW-0813">Transport</keyword>
<dbReference type="PIRSF" id="PIRSF016661">
    <property type="entry name" value="BioY"/>
    <property type="match status" value="1"/>
</dbReference>
<feature type="transmembrane region" description="Helical" evidence="3">
    <location>
        <begin position="160"/>
        <end position="182"/>
    </location>
</feature>
<dbReference type="PANTHER" id="PTHR34295">
    <property type="entry name" value="BIOTIN TRANSPORTER BIOY"/>
    <property type="match status" value="1"/>
</dbReference>
<protein>
    <recommendedName>
        <fullName evidence="2">Biotin transporter</fullName>
    </recommendedName>
</protein>
<evidence type="ECO:0000313" key="6">
    <source>
        <dbReference type="Proteomes" id="UP000539473"/>
    </source>
</evidence>
<evidence type="ECO:0000313" key="5">
    <source>
        <dbReference type="EMBL" id="MBB5376087.1"/>
    </source>
</evidence>
<reference evidence="4" key="4">
    <citation type="submission" date="2024-05" db="EMBL/GenBank/DDBJ databases">
        <authorList>
            <person name="Sun Q."/>
            <person name="Zhou Y."/>
        </authorList>
    </citation>
    <scope>NUCLEOTIDE SEQUENCE</scope>
    <source>
        <strain evidence="4">CGMCC 1.18437</strain>
    </source>
</reference>
<name>A0A7W8NRF3_9DEIO</name>
<proteinExistence type="inferred from homology"/>
<feature type="transmembrane region" description="Helical" evidence="3">
    <location>
        <begin position="129"/>
        <end position="148"/>
    </location>
</feature>
<reference evidence="4" key="1">
    <citation type="journal article" date="2014" name="Int. J. Syst. Evol. Microbiol.">
        <title>Complete genome of a new Firmicutes species belonging to the dominant human colonic microbiota ('Ruminococcus bicirculans') reveals two chromosomes and a selective capacity to utilize plant glucans.</title>
        <authorList>
            <consortium name="NISC Comparative Sequencing Program"/>
            <person name="Wegmann U."/>
            <person name="Louis P."/>
            <person name="Goesmann A."/>
            <person name="Henrissat B."/>
            <person name="Duncan S.H."/>
            <person name="Flint H.J."/>
        </authorList>
    </citation>
    <scope>NUCLEOTIDE SEQUENCE</scope>
    <source>
        <strain evidence="4">CGMCC 1.18437</strain>
    </source>
</reference>
<keyword evidence="7" id="KW-1185">Reference proteome</keyword>
<feature type="transmembrane region" description="Helical" evidence="3">
    <location>
        <begin position="23"/>
        <end position="39"/>
    </location>
</feature>
<dbReference type="EMBL" id="JACHFK010000003">
    <property type="protein sequence ID" value="MBB5376087.1"/>
    <property type="molecule type" value="Genomic_DNA"/>
</dbReference>
<feature type="transmembrane region" description="Helical" evidence="3">
    <location>
        <begin position="71"/>
        <end position="93"/>
    </location>
</feature>
<dbReference type="Gene3D" id="1.10.1760.20">
    <property type="match status" value="1"/>
</dbReference>
<organism evidence="5 6">
    <name type="scientific">Deinococcus metalli</name>
    <dbReference type="NCBI Taxonomy" id="1141878"/>
    <lineage>
        <taxon>Bacteria</taxon>
        <taxon>Thermotogati</taxon>
        <taxon>Deinococcota</taxon>
        <taxon>Deinococci</taxon>
        <taxon>Deinococcales</taxon>
        <taxon>Deinococcaceae</taxon>
        <taxon>Deinococcus</taxon>
    </lineage>
</organism>
<evidence type="ECO:0000256" key="1">
    <source>
        <dbReference type="ARBA" id="ARBA00010692"/>
    </source>
</evidence>
<dbReference type="GO" id="GO:0015225">
    <property type="term" value="F:biotin transmembrane transporter activity"/>
    <property type="evidence" value="ECO:0007669"/>
    <property type="project" value="UniProtKB-UniRule"/>
</dbReference>
<dbReference type="AlphaFoldDB" id="A0A7W8NRF3"/>
<dbReference type="InterPro" id="IPR003784">
    <property type="entry name" value="BioY"/>
</dbReference>
<feature type="transmembrane region" description="Helical" evidence="3">
    <location>
        <begin position="45"/>
        <end position="64"/>
    </location>
</feature>
<dbReference type="PANTHER" id="PTHR34295:SF1">
    <property type="entry name" value="BIOTIN TRANSPORTER BIOY"/>
    <property type="match status" value="1"/>
</dbReference>
<keyword evidence="3" id="KW-0812">Transmembrane</keyword>
<feature type="transmembrane region" description="Helical" evidence="3">
    <location>
        <begin position="99"/>
        <end position="117"/>
    </location>
</feature>
<dbReference type="RefSeq" id="WP_184110363.1">
    <property type="nucleotide sequence ID" value="NZ_BNAJ01000003.1"/>
</dbReference>
<dbReference type="Proteomes" id="UP000539473">
    <property type="component" value="Unassembled WGS sequence"/>
</dbReference>
<evidence type="ECO:0000313" key="4">
    <source>
        <dbReference type="EMBL" id="GHF40899.1"/>
    </source>
</evidence>
<gene>
    <name evidence="4" type="ORF">GCM10017781_16960</name>
    <name evidence="5" type="ORF">HNQ07_001544</name>
</gene>
<keyword evidence="3" id="KW-1133">Transmembrane helix</keyword>
<comment type="caution">
    <text evidence="5">The sequence shown here is derived from an EMBL/GenBank/DDBJ whole genome shotgun (WGS) entry which is preliminary data.</text>
</comment>
<dbReference type="Proteomes" id="UP000619376">
    <property type="component" value="Unassembled WGS sequence"/>
</dbReference>
<sequence length="192" mass="19613">MTHATHPTLAQTLAPQRTLTRDVALVLGGALLIALLAQVEIPLKPVPVTLQTLGVLLVGAALGWRRGAATLGTYIAAGTLGLPVFAGGAAGLAKLAGPTGGYLIGFLLAATLVGWLMERLALDRRVVGTAAAMLLGTAVIYAVGLPWLSVTTGLHGRALLTAGLLPFLPGDALKLGLAALLLPGAWQLTRRR</sequence>
<dbReference type="EMBL" id="BNAJ01000003">
    <property type="protein sequence ID" value="GHF40899.1"/>
    <property type="molecule type" value="Genomic_DNA"/>
</dbReference>
<evidence type="ECO:0000256" key="2">
    <source>
        <dbReference type="PIRNR" id="PIRNR016661"/>
    </source>
</evidence>
<accession>A0A7W8NRF3</accession>
<keyword evidence="2" id="KW-1003">Cell membrane</keyword>
<evidence type="ECO:0000313" key="7">
    <source>
        <dbReference type="Proteomes" id="UP000619376"/>
    </source>
</evidence>
<dbReference type="Pfam" id="PF02632">
    <property type="entry name" value="BioY"/>
    <property type="match status" value="1"/>
</dbReference>
<reference evidence="5 6" key="3">
    <citation type="submission" date="2020-08" db="EMBL/GenBank/DDBJ databases">
        <title>Genomic Encyclopedia of Type Strains, Phase IV (KMG-IV): sequencing the most valuable type-strain genomes for metagenomic binning, comparative biology and taxonomic classification.</title>
        <authorList>
            <person name="Goeker M."/>
        </authorList>
    </citation>
    <scope>NUCLEOTIDE SEQUENCE [LARGE SCALE GENOMIC DNA]</scope>
    <source>
        <strain evidence="5 6">DSM 27521</strain>
    </source>
</reference>
<keyword evidence="2 3" id="KW-0472">Membrane</keyword>
<evidence type="ECO:0000256" key="3">
    <source>
        <dbReference type="SAM" id="Phobius"/>
    </source>
</evidence>
<comment type="similarity">
    <text evidence="1 2">Belongs to the BioY family.</text>
</comment>
<comment type="subcellular location">
    <subcellularLocation>
        <location evidence="2">Cell membrane</location>
        <topology evidence="2">Multi-pass membrane protein</topology>
    </subcellularLocation>
</comment>
<dbReference type="GO" id="GO:0005886">
    <property type="term" value="C:plasma membrane"/>
    <property type="evidence" value="ECO:0007669"/>
    <property type="project" value="UniProtKB-SubCell"/>
</dbReference>